<evidence type="ECO:0000313" key="3">
    <source>
        <dbReference type="Proteomes" id="UP000729402"/>
    </source>
</evidence>
<evidence type="ECO:0000256" key="1">
    <source>
        <dbReference type="SAM" id="MobiDB-lite"/>
    </source>
</evidence>
<organism evidence="2 3">
    <name type="scientific">Zizania palustris</name>
    <name type="common">Northern wild rice</name>
    <dbReference type="NCBI Taxonomy" id="103762"/>
    <lineage>
        <taxon>Eukaryota</taxon>
        <taxon>Viridiplantae</taxon>
        <taxon>Streptophyta</taxon>
        <taxon>Embryophyta</taxon>
        <taxon>Tracheophyta</taxon>
        <taxon>Spermatophyta</taxon>
        <taxon>Magnoliopsida</taxon>
        <taxon>Liliopsida</taxon>
        <taxon>Poales</taxon>
        <taxon>Poaceae</taxon>
        <taxon>BOP clade</taxon>
        <taxon>Oryzoideae</taxon>
        <taxon>Oryzeae</taxon>
        <taxon>Zizaniinae</taxon>
        <taxon>Zizania</taxon>
    </lineage>
</organism>
<sequence length="176" mass="19126">MPSNHSVMPSMPDQFNDGGMGRDLMIGQSTGSEMGGFAASFEKAEEIVIYRDGNDIWSKRPRGFNLFTINRPSSSGAGPSRNLSFYLDIDVNRFDPSKAEGPSALHNPSARDSMRASSVIAMDTIHSVEENSMESVEYHPCDVDDVHKPSSARRSGGMSEALDLNCSNQAQEGSFV</sequence>
<dbReference type="AlphaFoldDB" id="A0A8J5WZ32"/>
<evidence type="ECO:0000313" key="2">
    <source>
        <dbReference type="EMBL" id="KAG8100741.1"/>
    </source>
</evidence>
<name>A0A8J5WZ32_ZIZPA</name>
<dbReference type="EMBL" id="JAAALK010000079">
    <property type="protein sequence ID" value="KAG8100741.1"/>
    <property type="molecule type" value="Genomic_DNA"/>
</dbReference>
<feature type="region of interest" description="Disordered" evidence="1">
    <location>
        <begin position="1"/>
        <end position="21"/>
    </location>
</feature>
<comment type="caution">
    <text evidence="2">The sequence shown here is derived from an EMBL/GenBank/DDBJ whole genome shotgun (WGS) entry which is preliminary data.</text>
</comment>
<dbReference type="PANTHER" id="PTHR15835">
    <property type="entry name" value="NUCLEAR-INTERACTING PARTNER OF ALK"/>
    <property type="match status" value="1"/>
</dbReference>
<dbReference type="PANTHER" id="PTHR15835:SF16">
    <property type="entry name" value="F20D23.9 PROTEIN"/>
    <property type="match status" value="1"/>
</dbReference>
<dbReference type="OrthoDB" id="614844at2759"/>
<accession>A0A8J5WZ32</accession>
<gene>
    <name evidence="2" type="ORF">GUJ93_ZPchr0013g35838</name>
</gene>
<protein>
    <submittedName>
        <fullName evidence="2">Uncharacterized protein</fullName>
    </submittedName>
</protein>
<keyword evidence="3" id="KW-1185">Reference proteome</keyword>
<reference evidence="2" key="2">
    <citation type="submission" date="2021-02" db="EMBL/GenBank/DDBJ databases">
        <authorList>
            <person name="Kimball J.A."/>
            <person name="Haas M.W."/>
            <person name="Macchietto M."/>
            <person name="Kono T."/>
            <person name="Duquette J."/>
            <person name="Shao M."/>
        </authorList>
    </citation>
    <scope>NUCLEOTIDE SEQUENCE</scope>
    <source>
        <tissue evidence="2">Fresh leaf tissue</tissue>
    </source>
</reference>
<proteinExistence type="predicted"/>
<reference evidence="2" key="1">
    <citation type="journal article" date="2021" name="bioRxiv">
        <title>Whole Genome Assembly and Annotation of Northern Wild Rice, Zizania palustris L., Supports a Whole Genome Duplication in the Zizania Genus.</title>
        <authorList>
            <person name="Haas M."/>
            <person name="Kono T."/>
            <person name="Macchietto M."/>
            <person name="Millas R."/>
            <person name="McGilp L."/>
            <person name="Shao M."/>
            <person name="Duquette J."/>
            <person name="Hirsch C.N."/>
            <person name="Kimball J."/>
        </authorList>
    </citation>
    <scope>NUCLEOTIDE SEQUENCE</scope>
    <source>
        <tissue evidence="2">Fresh leaf tissue</tissue>
    </source>
</reference>
<dbReference type="Proteomes" id="UP000729402">
    <property type="component" value="Unassembled WGS sequence"/>
</dbReference>
<feature type="compositionally biased region" description="Polar residues" evidence="1">
    <location>
        <begin position="165"/>
        <end position="176"/>
    </location>
</feature>
<dbReference type="GO" id="GO:0005634">
    <property type="term" value="C:nucleus"/>
    <property type="evidence" value="ECO:0007669"/>
    <property type="project" value="TreeGrafter"/>
</dbReference>
<feature type="region of interest" description="Disordered" evidence="1">
    <location>
        <begin position="141"/>
        <end position="176"/>
    </location>
</feature>